<protein>
    <recommendedName>
        <fullName evidence="3">SAM-dependent methyltransferase</fullName>
    </recommendedName>
</protein>
<accession>A0ABS4LKY9</accession>
<reference evidence="1 2" key="1">
    <citation type="submission" date="2021-03" db="EMBL/GenBank/DDBJ databases">
        <title>Genomic Encyclopedia of Type Strains, Phase IV (KMG-IV): sequencing the most valuable type-strain genomes for metagenomic binning, comparative biology and taxonomic classification.</title>
        <authorList>
            <person name="Goeker M."/>
        </authorList>
    </citation>
    <scope>NUCLEOTIDE SEQUENCE [LARGE SCALE GENOMIC DNA]</scope>
    <source>
        <strain evidence="1 2">DSM 40499</strain>
    </source>
</reference>
<name>A0ABS4LKY9_9ACTN</name>
<keyword evidence="2" id="KW-1185">Reference proteome</keyword>
<organism evidence="1 2">
    <name type="scientific">Streptomyces griseochromogenes</name>
    <dbReference type="NCBI Taxonomy" id="68214"/>
    <lineage>
        <taxon>Bacteria</taxon>
        <taxon>Bacillati</taxon>
        <taxon>Actinomycetota</taxon>
        <taxon>Actinomycetes</taxon>
        <taxon>Kitasatosporales</taxon>
        <taxon>Streptomycetaceae</taxon>
        <taxon>Streptomyces</taxon>
    </lineage>
</organism>
<comment type="caution">
    <text evidence="1">The sequence shown here is derived from an EMBL/GenBank/DDBJ whole genome shotgun (WGS) entry which is preliminary data.</text>
</comment>
<dbReference type="Proteomes" id="UP001519309">
    <property type="component" value="Unassembled WGS sequence"/>
</dbReference>
<gene>
    <name evidence="1" type="ORF">J2Z21_000974</name>
</gene>
<evidence type="ECO:0000313" key="1">
    <source>
        <dbReference type="EMBL" id="MBP2048050.1"/>
    </source>
</evidence>
<sequence length="34" mass="3718">MFHTALGRAAEAYRGPAFLARLGGGVDWVVRRSE</sequence>
<dbReference type="RefSeq" id="WP_372450323.1">
    <property type="nucleotide sequence ID" value="NZ_CP016279.1"/>
</dbReference>
<evidence type="ECO:0008006" key="3">
    <source>
        <dbReference type="Google" id="ProtNLM"/>
    </source>
</evidence>
<proteinExistence type="predicted"/>
<evidence type="ECO:0000313" key="2">
    <source>
        <dbReference type="Proteomes" id="UP001519309"/>
    </source>
</evidence>
<dbReference type="EMBL" id="JAGGLP010000002">
    <property type="protein sequence ID" value="MBP2048050.1"/>
    <property type="molecule type" value="Genomic_DNA"/>
</dbReference>